<dbReference type="EMBL" id="LSRX01000296">
    <property type="protein sequence ID" value="OLQ01346.1"/>
    <property type="molecule type" value="Genomic_DNA"/>
</dbReference>
<organism evidence="1 2">
    <name type="scientific">Symbiodinium microadriaticum</name>
    <name type="common">Dinoflagellate</name>
    <name type="synonym">Zooxanthella microadriatica</name>
    <dbReference type="NCBI Taxonomy" id="2951"/>
    <lineage>
        <taxon>Eukaryota</taxon>
        <taxon>Sar</taxon>
        <taxon>Alveolata</taxon>
        <taxon>Dinophyceae</taxon>
        <taxon>Suessiales</taxon>
        <taxon>Symbiodiniaceae</taxon>
        <taxon>Symbiodinium</taxon>
    </lineage>
</organism>
<evidence type="ECO:0000313" key="2">
    <source>
        <dbReference type="Proteomes" id="UP000186817"/>
    </source>
</evidence>
<reference evidence="1 2" key="1">
    <citation type="submission" date="2016-02" db="EMBL/GenBank/DDBJ databases">
        <title>Genome analysis of coral dinoflagellate symbionts highlights evolutionary adaptations to a symbiotic lifestyle.</title>
        <authorList>
            <person name="Aranda M."/>
            <person name="Li Y."/>
            <person name="Liew Y.J."/>
            <person name="Baumgarten S."/>
            <person name="Simakov O."/>
            <person name="Wilson M."/>
            <person name="Piel J."/>
            <person name="Ashoor H."/>
            <person name="Bougouffa S."/>
            <person name="Bajic V.B."/>
            <person name="Ryu T."/>
            <person name="Ravasi T."/>
            <person name="Bayer T."/>
            <person name="Micklem G."/>
            <person name="Kim H."/>
            <person name="Bhak J."/>
            <person name="Lajeunesse T.C."/>
            <person name="Voolstra C.R."/>
        </authorList>
    </citation>
    <scope>NUCLEOTIDE SEQUENCE [LARGE SCALE GENOMIC DNA]</scope>
    <source>
        <strain evidence="1 2">CCMP2467</strain>
    </source>
</reference>
<proteinExistence type="predicted"/>
<dbReference type="AlphaFoldDB" id="A0A1Q9E1N5"/>
<evidence type="ECO:0000313" key="1">
    <source>
        <dbReference type="EMBL" id="OLQ01346.1"/>
    </source>
</evidence>
<accession>A0A1Q9E1N5</accession>
<dbReference type="Proteomes" id="UP000186817">
    <property type="component" value="Unassembled WGS sequence"/>
</dbReference>
<protein>
    <submittedName>
        <fullName evidence="1">Uncharacterized protein</fullName>
    </submittedName>
</protein>
<keyword evidence="2" id="KW-1185">Reference proteome</keyword>
<gene>
    <name evidence="1" type="ORF">AK812_SmicGene15922</name>
</gene>
<name>A0A1Q9E1N5_SYMMI</name>
<comment type="caution">
    <text evidence="1">The sequence shown here is derived from an EMBL/GenBank/DDBJ whole genome shotgun (WGS) entry which is preliminary data.</text>
</comment>
<sequence>MADPESPATDREKTQLRALLGALQWAATQTSPHLQTMTSMLAGEVPKAKISTILAANKVLRFAKANSDVRLQYAPLGAALQDVTFVAYSDAAFASRADLSSQGGYMICLSPKTVLEGKVCGYHLLDWRSFKLPRVARSTLAAEGQAASEAADCLHFAVVFWKAMLDPSFQISQVHEETYKWMHPCALIVDAKCLFDLLHREELYVSTAADKRTCLEALTTRDKLREIGGEARWVSSERQYADGLTKDTATQLLADRLRTHMHKIVADDTYQASRKKTAADRQKSAQQFAQPKSGTSGRAAAVAAAFLATANQVVPSEAHREPTGEIVQYSPHGLGEYYEASYYVFLPLLVIIFFAYLHPFQTVQRIIAYCRRSPTTRTTYDAATQTEDVVTTTSFTETRNRWCQTDSALLHSPVQTAEGLALDLQLVRAYNQRLAAAVHRQQQALNYHTEYRLEHHHIGELYVTPYGRAWHCSEVLSDQPDGMALGFTSHRPEEVVEPPATSEWLLSNWDTRNLAAGDAVGALIDPQGTLRIFVNGCQVVRGPKLSQSTCSPEASAIPGSDGLFALQRTFIPPSLITSGGSGGSGDGSSEKYSTFLVWGQAHLYPVVDLLGAVRRLSLLPKVAAEKEAPEGFMTGFHLEKAGPALLLSDEGHAAARRHGHSPLQGGILLGNAPLEAGKALSCRIASFLRDAEPKDGSVGYSLTIATPADAGETEGMAIGITTRPPAELTAVPTTADEVDPSYMLGFDGAGWDGGEDDVWLVWCFEHCLKPEHRHVRNELVDLATQLGCKFVYHKKSMGFLEWAEGRKGSVLLVADWREAKPIMEEVAKQSENHDALIPTVRLCIVAQTQKIAHRASLWAGSKEIMVTCGFSRQAVEKLVASHVQTVPATCAANPGVENAIKPMPTIGLSLSSLIQAVRDPKQALQLEPQLKFRLSSGPLGPGSAMKWHYSEWQPSELKANDVVDVVLDSSRRLKAGKGRLFGLCFELEVSNQKGPFYALLDIYSSSESFPPAPKSLTSECPLKNGAGRVALRAAAIRDPGQKRLWVWTVQVAVLGARGLAVPPDLSSEMLATSSESKSSWVLHNGICEGQSPAMMLVQTKKKMMVMMLQLSTKLVWLGDEI</sequence>